<feature type="non-terminal residue" evidence="1">
    <location>
        <position position="119"/>
    </location>
</feature>
<proteinExistence type="predicted"/>
<reference evidence="1 2" key="1">
    <citation type="submission" date="2024-04" db="EMBL/GenBank/DDBJ databases">
        <authorList>
            <consortium name="Genoscope - CEA"/>
            <person name="William W."/>
        </authorList>
    </citation>
    <scope>NUCLEOTIDE SEQUENCE [LARGE SCALE GENOMIC DNA]</scope>
</reference>
<sequence length="119" mass="13450">MSKFVLIDNLPSGTTAQGLAKYLQKKLETKNVGKIWLDPFLEPRAVAMFKKEVDQVEIKHLQEKDTIFGDIQLKLIPATHSIFVRTYGSVSKSPKMMLFEMFSSEEKGGSVIDSIKEID</sequence>
<protein>
    <submittedName>
        <fullName evidence="1">Uncharacterized protein</fullName>
    </submittedName>
</protein>
<evidence type="ECO:0000313" key="1">
    <source>
        <dbReference type="EMBL" id="CAL1546546.1"/>
    </source>
</evidence>
<gene>
    <name evidence="1" type="ORF">GSLYS_00019923001</name>
</gene>
<dbReference type="Proteomes" id="UP001497497">
    <property type="component" value="Unassembled WGS sequence"/>
</dbReference>
<dbReference type="AlphaFoldDB" id="A0AAV2IJX4"/>
<accession>A0AAV2IJX4</accession>
<comment type="caution">
    <text evidence="1">The sequence shown here is derived from an EMBL/GenBank/DDBJ whole genome shotgun (WGS) entry which is preliminary data.</text>
</comment>
<dbReference type="EMBL" id="CAXITT010000827">
    <property type="protein sequence ID" value="CAL1546546.1"/>
    <property type="molecule type" value="Genomic_DNA"/>
</dbReference>
<name>A0AAV2IJX4_LYMST</name>
<evidence type="ECO:0000313" key="2">
    <source>
        <dbReference type="Proteomes" id="UP001497497"/>
    </source>
</evidence>
<organism evidence="1 2">
    <name type="scientific">Lymnaea stagnalis</name>
    <name type="common">Great pond snail</name>
    <name type="synonym">Helix stagnalis</name>
    <dbReference type="NCBI Taxonomy" id="6523"/>
    <lineage>
        <taxon>Eukaryota</taxon>
        <taxon>Metazoa</taxon>
        <taxon>Spiralia</taxon>
        <taxon>Lophotrochozoa</taxon>
        <taxon>Mollusca</taxon>
        <taxon>Gastropoda</taxon>
        <taxon>Heterobranchia</taxon>
        <taxon>Euthyneura</taxon>
        <taxon>Panpulmonata</taxon>
        <taxon>Hygrophila</taxon>
        <taxon>Lymnaeoidea</taxon>
        <taxon>Lymnaeidae</taxon>
        <taxon>Lymnaea</taxon>
    </lineage>
</organism>
<keyword evidence="2" id="KW-1185">Reference proteome</keyword>